<gene>
    <name evidence="2" type="ORF">SNAT2548_LOCUS5942</name>
</gene>
<accession>A0A812J8K9</accession>
<dbReference type="AlphaFoldDB" id="A0A812J8K9"/>
<dbReference type="Pfam" id="PF17784">
    <property type="entry name" value="Sulfotransfer_4"/>
    <property type="match status" value="1"/>
</dbReference>
<keyword evidence="1" id="KW-0732">Signal</keyword>
<evidence type="ECO:0000256" key="1">
    <source>
        <dbReference type="SAM" id="SignalP"/>
    </source>
</evidence>
<dbReference type="InterPro" id="IPR040632">
    <property type="entry name" value="Sulfotransfer_4"/>
</dbReference>
<proteinExistence type="predicted"/>
<dbReference type="EMBL" id="CAJNDS010000385">
    <property type="protein sequence ID" value="CAE7200340.1"/>
    <property type="molecule type" value="Genomic_DNA"/>
</dbReference>
<organism evidence="2 3">
    <name type="scientific">Symbiodinium natans</name>
    <dbReference type="NCBI Taxonomy" id="878477"/>
    <lineage>
        <taxon>Eukaryota</taxon>
        <taxon>Sar</taxon>
        <taxon>Alveolata</taxon>
        <taxon>Dinophyceae</taxon>
        <taxon>Suessiales</taxon>
        <taxon>Symbiodiniaceae</taxon>
        <taxon>Symbiodinium</taxon>
    </lineage>
</organism>
<reference evidence="2" key="1">
    <citation type="submission" date="2021-02" db="EMBL/GenBank/DDBJ databases">
        <authorList>
            <person name="Dougan E. K."/>
            <person name="Rhodes N."/>
            <person name="Thang M."/>
            <person name="Chan C."/>
        </authorList>
    </citation>
    <scope>NUCLEOTIDE SEQUENCE</scope>
</reference>
<feature type="signal peptide" evidence="1">
    <location>
        <begin position="1"/>
        <end position="16"/>
    </location>
</feature>
<evidence type="ECO:0000313" key="3">
    <source>
        <dbReference type="Proteomes" id="UP000604046"/>
    </source>
</evidence>
<feature type="chain" id="PRO_5032451591" evidence="1">
    <location>
        <begin position="17"/>
        <end position="249"/>
    </location>
</feature>
<protein>
    <submittedName>
        <fullName evidence="2">Uncharacterized protein</fullName>
    </submittedName>
</protein>
<dbReference type="OrthoDB" id="408152at2759"/>
<dbReference type="PANTHER" id="PTHR36978">
    <property type="entry name" value="P-LOOP CONTAINING NUCLEOTIDE TRIPHOSPHATE HYDROLASE"/>
    <property type="match status" value="1"/>
</dbReference>
<sequence length="249" mass="28339">MSRLLLPFFISSSALAFEVLDVGAPRTGTQSMHNALHILGYKTLHSGYESEKRIPWCEYLFANGPLQDAMATLEGYDAAMDEPFQLVYEEIMEAFPKAKFVLTISDPERWFESYVKLVAGMSTTDWLHSGRDFGDFYAERRDHAEIRYCAAATYWGCEFANFTAESKRQCLQAYQHHNERVQQVIPADRLLVFNFTAGWAPLAHFLGKPIPDEPFPHVDLAGDIFEKNLPETSQPVSFLQESIKLNAEL</sequence>
<dbReference type="Proteomes" id="UP000604046">
    <property type="component" value="Unassembled WGS sequence"/>
</dbReference>
<comment type="caution">
    <text evidence="2">The sequence shown here is derived from an EMBL/GenBank/DDBJ whole genome shotgun (WGS) entry which is preliminary data.</text>
</comment>
<dbReference type="InterPro" id="IPR027417">
    <property type="entry name" value="P-loop_NTPase"/>
</dbReference>
<keyword evidence="3" id="KW-1185">Reference proteome</keyword>
<evidence type="ECO:0000313" key="2">
    <source>
        <dbReference type="EMBL" id="CAE7200340.1"/>
    </source>
</evidence>
<dbReference type="SUPFAM" id="SSF52540">
    <property type="entry name" value="P-loop containing nucleoside triphosphate hydrolases"/>
    <property type="match status" value="1"/>
</dbReference>
<name>A0A812J8K9_9DINO</name>
<dbReference type="Gene3D" id="3.40.50.300">
    <property type="entry name" value="P-loop containing nucleotide triphosphate hydrolases"/>
    <property type="match status" value="1"/>
</dbReference>
<dbReference type="PANTHER" id="PTHR36978:SF4">
    <property type="entry name" value="P-LOOP CONTAINING NUCLEOSIDE TRIPHOSPHATE HYDROLASE PROTEIN"/>
    <property type="match status" value="1"/>
</dbReference>